<accession>A0A699U8P7</accession>
<dbReference type="AlphaFoldDB" id="A0A699U8P7"/>
<feature type="region of interest" description="Disordered" evidence="1">
    <location>
        <begin position="1"/>
        <end position="55"/>
    </location>
</feature>
<gene>
    <name evidence="2" type="ORF">Tci_891534</name>
</gene>
<proteinExistence type="predicted"/>
<evidence type="ECO:0000256" key="1">
    <source>
        <dbReference type="SAM" id="MobiDB-lite"/>
    </source>
</evidence>
<sequence length="55" mass="6123">YILEDEDSIDKGVIDKSKKRKPDDANRVKGPPVGSNQGLKRKKTSKDVEPSKKAK</sequence>
<comment type="caution">
    <text evidence="2">The sequence shown here is derived from an EMBL/GenBank/DDBJ whole genome shotgun (WGS) entry which is preliminary data.</text>
</comment>
<feature type="compositionally biased region" description="Basic and acidic residues" evidence="1">
    <location>
        <begin position="9"/>
        <end position="27"/>
    </location>
</feature>
<evidence type="ECO:0000313" key="2">
    <source>
        <dbReference type="EMBL" id="GFD19565.1"/>
    </source>
</evidence>
<protein>
    <submittedName>
        <fullName evidence="2">Uncharacterized protein</fullName>
    </submittedName>
</protein>
<feature type="compositionally biased region" description="Basic and acidic residues" evidence="1">
    <location>
        <begin position="45"/>
        <end position="55"/>
    </location>
</feature>
<feature type="non-terminal residue" evidence="2">
    <location>
        <position position="1"/>
    </location>
</feature>
<dbReference type="EMBL" id="BKCJ011315582">
    <property type="protein sequence ID" value="GFD19565.1"/>
    <property type="molecule type" value="Genomic_DNA"/>
</dbReference>
<organism evidence="2">
    <name type="scientific">Tanacetum cinerariifolium</name>
    <name type="common">Dalmatian daisy</name>
    <name type="synonym">Chrysanthemum cinerariifolium</name>
    <dbReference type="NCBI Taxonomy" id="118510"/>
    <lineage>
        <taxon>Eukaryota</taxon>
        <taxon>Viridiplantae</taxon>
        <taxon>Streptophyta</taxon>
        <taxon>Embryophyta</taxon>
        <taxon>Tracheophyta</taxon>
        <taxon>Spermatophyta</taxon>
        <taxon>Magnoliopsida</taxon>
        <taxon>eudicotyledons</taxon>
        <taxon>Gunneridae</taxon>
        <taxon>Pentapetalae</taxon>
        <taxon>asterids</taxon>
        <taxon>campanulids</taxon>
        <taxon>Asterales</taxon>
        <taxon>Asteraceae</taxon>
        <taxon>Asteroideae</taxon>
        <taxon>Anthemideae</taxon>
        <taxon>Anthemidinae</taxon>
        <taxon>Tanacetum</taxon>
    </lineage>
</organism>
<reference evidence="2" key="1">
    <citation type="journal article" date="2019" name="Sci. Rep.">
        <title>Draft genome of Tanacetum cinerariifolium, the natural source of mosquito coil.</title>
        <authorList>
            <person name="Yamashiro T."/>
            <person name="Shiraishi A."/>
            <person name="Satake H."/>
            <person name="Nakayama K."/>
        </authorList>
    </citation>
    <scope>NUCLEOTIDE SEQUENCE</scope>
</reference>
<name>A0A699U8P7_TANCI</name>